<keyword evidence="3 6" id="KW-0808">Transferase</keyword>
<accession>A0A2R8AS64</accession>
<protein>
    <submittedName>
        <fullName evidence="6">Undecaprenyl-phosphate mannosyltransferase</fullName>
        <ecNumber evidence="6">2.4.1.54</ecNumber>
    </submittedName>
</protein>
<proteinExistence type="inferred from homology"/>
<evidence type="ECO:0000256" key="4">
    <source>
        <dbReference type="SAM" id="Phobius"/>
    </source>
</evidence>
<organism evidence="6 7">
    <name type="scientific">Aliiroseovarius pelagivivens</name>
    <dbReference type="NCBI Taxonomy" id="1639690"/>
    <lineage>
        <taxon>Bacteria</taxon>
        <taxon>Pseudomonadati</taxon>
        <taxon>Pseudomonadota</taxon>
        <taxon>Alphaproteobacteria</taxon>
        <taxon>Rhodobacterales</taxon>
        <taxon>Paracoccaceae</taxon>
        <taxon>Aliiroseovarius</taxon>
    </lineage>
</organism>
<keyword evidence="4" id="KW-0812">Transmembrane</keyword>
<dbReference type="RefSeq" id="WP_108857697.1">
    <property type="nucleotide sequence ID" value="NZ_OMOI01000002.1"/>
</dbReference>
<feature type="domain" description="Glycosyltransferase 2-like" evidence="5">
    <location>
        <begin position="14"/>
        <end position="152"/>
    </location>
</feature>
<evidence type="ECO:0000256" key="1">
    <source>
        <dbReference type="ARBA" id="ARBA00006739"/>
    </source>
</evidence>
<evidence type="ECO:0000256" key="2">
    <source>
        <dbReference type="ARBA" id="ARBA00022676"/>
    </source>
</evidence>
<dbReference type="OrthoDB" id="7665907at2"/>
<dbReference type="SUPFAM" id="SSF53448">
    <property type="entry name" value="Nucleotide-diphospho-sugar transferases"/>
    <property type="match status" value="1"/>
</dbReference>
<evidence type="ECO:0000256" key="3">
    <source>
        <dbReference type="ARBA" id="ARBA00022679"/>
    </source>
</evidence>
<sequence>MHDNAGQNGNLVAVVVTFNRLDKLKLTLSNLLKNSPAGLASIVVVNNASTDGTADWLATQDDPRLDILTSATNRGGAGGFEQGLRHALTQHKADWYVVMDDDAWPEPGMLDSFMASERPDDTAVAAAVYYPDGRICEMNRPSVNPFWSPRTFLRTLIKRRDGYHIPPSAYEAKEPTSIDLTSFVGLFISKKMLDTVGLPDPGLFIYGDDVIYTLGLRKRGFKIDFDPSVRFVHDCSTFQKDEKKTYKPLWKVYYAYRNGLIMYRRAAGVFFWALLPLLLVSWKRAANRYGSDKAAYEALRRAAVSDGLRHHTSRTHPEILEMTKH</sequence>
<reference evidence="6 7" key="1">
    <citation type="submission" date="2018-03" db="EMBL/GenBank/DDBJ databases">
        <authorList>
            <person name="Keele B.F."/>
        </authorList>
    </citation>
    <scope>NUCLEOTIDE SEQUENCE [LARGE SCALE GENOMIC DNA]</scope>
    <source>
        <strain evidence="6 7">CECT 8811</strain>
    </source>
</reference>
<dbReference type="InterPro" id="IPR001173">
    <property type="entry name" value="Glyco_trans_2-like"/>
</dbReference>
<evidence type="ECO:0000313" key="6">
    <source>
        <dbReference type="EMBL" id="SPF78704.1"/>
    </source>
</evidence>
<feature type="transmembrane region" description="Helical" evidence="4">
    <location>
        <begin position="262"/>
        <end position="282"/>
    </location>
</feature>
<dbReference type="EMBL" id="OMOI01000002">
    <property type="protein sequence ID" value="SPF78704.1"/>
    <property type="molecule type" value="Genomic_DNA"/>
</dbReference>
<keyword evidence="2 6" id="KW-0328">Glycosyltransferase</keyword>
<keyword evidence="7" id="KW-1185">Reference proteome</keyword>
<dbReference type="Pfam" id="PF00535">
    <property type="entry name" value="Glycos_transf_2"/>
    <property type="match status" value="1"/>
</dbReference>
<evidence type="ECO:0000259" key="5">
    <source>
        <dbReference type="Pfam" id="PF00535"/>
    </source>
</evidence>
<gene>
    <name evidence="6" type="ORF">ALP8811_02634</name>
</gene>
<keyword evidence="4" id="KW-0472">Membrane</keyword>
<dbReference type="Gene3D" id="3.90.550.10">
    <property type="entry name" value="Spore Coat Polysaccharide Biosynthesis Protein SpsA, Chain A"/>
    <property type="match status" value="1"/>
</dbReference>
<dbReference type="InterPro" id="IPR029044">
    <property type="entry name" value="Nucleotide-diphossugar_trans"/>
</dbReference>
<dbReference type="PANTHER" id="PTHR43179:SF12">
    <property type="entry name" value="GALACTOFURANOSYLTRANSFERASE GLFT2"/>
    <property type="match status" value="1"/>
</dbReference>
<dbReference type="AlphaFoldDB" id="A0A2R8AS64"/>
<dbReference type="Proteomes" id="UP000244911">
    <property type="component" value="Unassembled WGS sequence"/>
</dbReference>
<dbReference type="PANTHER" id="PTHR43179">
    <property type="entry name" value="RHAMNOSYLTRANSFERASE WBBL"/>
    <property type="match status" value="1"/>
</dbReference>
<name>A0A2R8AS64_9RHOB</name>
<dbReference type="GO" id="GO:0047267">
    <property type="term" value="F:undecaprenyl-phosphate mannosyltransferase activity"/>
    <property type="evidence" value="ECO:0007669"/>
    <property type="project" value="UniProtKB-EC"/>
</dbReference>
<evidence type="ECO:0000313" key="7">
    <source>
        <dbReference type="Proteomes" id="UP000244911"/>
    </source>
</evidence>
<comment type="similarity">
    <text evidence="1">Belongs to the glycosyltransferase 2 family.</text>
</comment>
<keyword evidence="4" id="KW-1133">Transmembrane helix</keyword>
<dbReference type="EC" id="2.4.1.54" evidence="6"/>